<proteinExistence type="predicted"/>
<dbReference type="STRING" id="1424334.W822_04125"/>
<dbReference type="Proteomes" id="UP000018733">
    <property type="component" value="Unassembled WGS sequence"/>
</dbReference>
<accession>V8QXH7</accession>
<dbReference type="AlphaFoldDB" id="V8QXH7"/>
<dbReference type="eggNOG" id="COG4641">
    <property type="taxonomic scope" value="Bacteria"/>
</dbReference>
<dbReference type="PATRIC" id="fig|1424334.3.peg.829"/>
<dbReference type="HOGENOM" id="CLU_843967_0_0_4"/>
<gene>
    <name evidence="2" type="ORF">W822_04125</name>
</gene>
<name>V8QXH7_9BURK</name>
<evidence type="ECO:0000313" key="2">
    <source>
        <dbReference type="EMBL" id="ETF04362.1"/>
    </source>
</evidence>
<organism evidence="2 3">
    <name type="scientific">Advenella kashmirensis W13003</name>
    <dbReference type="NCBI Taxonomy" id="1424334"/>
    <lineage>
        <taxon>Bacteria</taxon>
        <taxon>Pseudomonadati</taxon>
        <taxon>Pseudomonadota</taxon>
        <taxon>Betaproteobacteria</taxon>
        <taxon>Burkholderiales</taxon>
        <taxon>Alcaligenaceae</taxon>
    </lineage>
</organism>
<evidence type="ECO:0000259" key="1">
    <source>
        <dbReference type="Pfam" id="PF13524"/>
    </source>
</evidence>
<keyword evidence="2" id="KW-0167">Capsid protein</keyword>
<comment type="caution">
    <text evidence="2">The sequence shown here is derived from an EMBL/GenBank/DDBJ whole genome shotgun (WGS) entry which is preliminary data.</text>
</comment>
<sequence>MLFVESAWKGIDDAWKFRIASYPDHPERTNKSLKKLVNYARELNIPAVFWNKEDGVHFDRFIDSARLFDHIFTVDETCVPKYREHVGPHASVETLMFPVQPLFHRFTGFNFKYHTANFVGSYSKHLHDSRRIWQDIAFRTCSDSGLGLIVYDRNSDRKNPHYRYPALPSMQIRHAIQHAMTGLVYKDNLVTLNVNTIVDSPSMYSRRLIEALACGAIIVTNPSLAVERMFSGFCHIVTSREEMMSLFERLKHGPSGQDLERARAGAEFVLLHHTWQDRIRQVVEALRLTA</sequence>
<dbReference type="InterPro" id="IPR055259">
    <property type="entry name" value="YkvP/CgeB_Glyco_trans-like"/>
</dbReference>
<dbReference type="Pfam" id="PF13524">
    <property type="entry name" value="Glyco_trans_1_2"/>
    <property type="match status" value="1"/>
</dbReference>
<evidence type="ECO:0000313" key="3">
    <source>
        <dbReference type="Proteomes" id="UP000018733"/>
    </source>
</evidence>
<reference evidence="2 3" key="1">
    <citation type="journal article" date="2014" name="Genome Announc.">
        <title>Draft Genome Sequence of Advenella kashmirensis Strain W13003, a Polycyclic Aromatic Hydrocarbon-Degrading Bacterium.</title>
        <authorList>
            <person name="Wang X."/>
            <person name="Jin D."/>
            <person name="Zhou L."/>
            <person name="Wu L."/>
            <person name="An W."/>
            <person name="Zhao L."/>
        </authorList>
    </citation>
    <scope>NUCLEOTIDE SEQUENCE [LARGE SCALE GENOMIC DNA]</scope>
    <source>
        <strain evidence="2 3">W13003</strain>
    </source>
</reference>
<dbReference type="EMBL" id="AYXT01000001">
    <property type="protein sequence ID" value="ETF04362.1"/>
    <property type="molecule type" value="Genomic_DNA"/>
</dbReference>
<keyword evidence="3" id="KW-1185">Reference proteome</keyword>
<feature type="domain" description="Spore protein YkvP/CgeB glycosyl transferase-like" evidence="1">
    <location>
        <begin position="164"/>
        <end position="283"/>
    </location>
</feature>
<protein>
    <submittedName>
        <fullName evidence="2">Spore coat protein</fullName>
    </submittedName>
</protein>
<keyword evidence="2" id="KW-0946">Virion</keyword>